<proteinExistence type="predicted"/>
<reference evidence="1" key="1">
    <citation type="journal article" date="2015" name="Nature">
        <title>Complex archaea that bridge the gap between prokaryotes and eukaryotes.</title>
        <authorList>
            <person name="Spang A."/>
            <person name="Saw J.H."/>
            <person name="Jorgensen S.L."/>
            <person name="Zaremba-Niedzwiedzka K."/>
            <person name="Martijn J."/>
            <person name="Lind A.E."/>
            <person name="van Eijk R."/>
            <person name="Schleper C."/>
            <person name="Guy L."/>
            <person name="Ettema T.J."/>
        </authorList>
    </citation>
    <scope>NUCLEOTIDE SEQUENCE</scope>
</reference>
<dbReference type="AlphaFoldDB" id="A0A0F9EXI3"/>
<accession>A0A0F9EXI3</accession>
<name>A0A0F9EXI3_9ZZZZ</name>
<gene>
    <name evidence="1" type="ORF">LCGC14_2373990</name>
</gene>
<protein>
    <submittedName>
        <fullName evidence="1">Uncharacterized protein</fullName>
    </submittedName>
</protein>
<evidence type="ECO:0000313" key="1">
    <source>
        <dbReference type="EMBL" id="KKL28553.1"/>
    </source>
</evidence>
<comment type="caution">
    <text evidence="1">The sequence shown here is derived from an EMBL/GenBank/DDBJ whole genome shotgun (WGS) entry which is preliminary data.</text>
</comment>
<organism evidence="1">
    <name type="scientific">marine sediment metagenome</name>
    <dbReference type="NCBI Taxonomy" id="412755"/>
    <lineage>
        <taxon>unclassified sequences</taxon>
        <taxon>metagenomes</taxon>
        <taxon>ecological metagenomes</taxon>
    </lineage>
</organism>
<dbReference type="EMBL" id="LAZR01035054">
    <property type="protein sequence ID" value="KKL28553.1"/>
    <property type="molecule type" value="Genomic_DNA"/>
</dbReference>
<sequence length="341" mass="38053">MSVQHTVNYLGWLQEAAYGTDPNPNSNTHYVIGKNVTGQQPSAEVQVNINHYATYEPGQILTTNHQVKASPVGFEPVNCLPLKYIFQEAQDQANPATGISEAAGVFTIDPTTMVPLAQRASWTWRTESSNSGESVRDHYLGNRAIDLTESLNFVGGAAQRLQSVLNYLGLRRVTPATDVSNPPIYPNSTSQSYKKDVNTILTWDGDNMKPEMINFSWTVANEPQTHPVDAQKYPEEQTTGNATYGWTVNIRRAGGNSAKFQIDWRDQLDNQASYNDLRFKIFNTATLYKDYTFGTCTITSIKRNIVKQASVAIPTYEIRAVPTTMAIEFKDGLNKTTFYNL</sequence>